<dbReference type="OrthoDB" id="426293at2759"/>
<protein>
    <submittedName>
        <fullName evidence="4">Ankyrin repeat-containing domain protein</fullName>
    </submittedName>
</protein>
<dbReference type="PANTHER" id="PTHR24178">
    <property type="entry name" value="MOLTING PROTEIN MLT-4"/>
    <property type="match status" value="1"/>
</dbReference>
<proteinExistence type="predicted"/>
<sequence length="261" mass="28948">MQMLLRNIKALFPQNYYPISPSEYRRLPTPTPPATFEKMKALCVRGDVQGFREILNSTVSSSEPLDIRDLELLHRGLPMTPFYALEAIKVKGKDALKAFLECGWDINQPLSELKPPVLGCAISDEEMTALLLDHGADPNRRCLIDLTPLSLAVESAPISVIHRMLIDRPTDAIEVLGLLIEKGAPINSAMYEDYPSWALFFFTGVGTLLHKAAELNKVDVVCYLISQGADQSIRDANGRTAIECARRLNQGEVVKALEKAK</sequence>
<dbReference type="GeneID" id="43669350"/>
<dbReference type="EMBL" id="ML736764">
    <property type="protein sequence ID" value="KAE8404810.1"/>
    <property type="molecule type" value="Genomic_DNA"/>
</dbReference>
<keyword evidence="5" id="KW-1185">Reference proteome</keyword>
<reference evidence="4 5" key="1">
    <citation type="submission" date="2019-04" db="EMBL/GenBank/DDBJ databases">
        <authorList>
            <consortium name="DOE Joint Genome Institute"/>
            <person name="Mondo S."/>
            <person name="Kjaerbolling I."/>
            <person name="Vesth T."/>
            <person name="Frisvad J.C."/>
            <person name="Nybo J.L."/>
            <person name="Theobald S."/>
            <person name="Kildgaard S."/>
            <person name="Isbrandt T."/>
            <person name="Kuo A."/>
            <person name="Sato A."/>
            <person name="Lyhne E.K."/>
            <person name="Kogle M.E."/>
            <person name="Wiebenga A."/>
            <person name="Kun R.S."/>
            <person name="Lubbers R.J."/>
            <person name="Makela M.R."/>
            <person name="Barry K."/>
            <person name="Chovatia M."/>
            <person name="Clum A."/>
            <person name="Daum C."/>
            <person name="Haridas S."/>
            <person name="He G."/>
            <person name="LaButti K."/>
            <person name="Lipzen A."/>
            <person name="Riley R."/>
            <person name="Salamov A."/>
            <person name="Simmons B.A."/>
            <person name="Magnuson J.K."/>
            <person name="Henrissat B."/>
            <person name="Mortensen U.H."/>
            <person name="Larsen T.O."/>
            <person name="Devries R.P."/>
            <person name="Grigoriev I.V."/>
            <person name="Machida M."/>
            <person name="Baker S.E."/>
            <person name="Andersen M.R."/>
            <person name="Cantor M.N."/>
            <person name="Hua S.X."/>
        </authorList>
    </citation>
    <scope>NUCLEOTIDE SEQUENCE [LARGE SCALE GENOMIC DNA]</scope>
    <source>
        <strain evidence="4 5">CBS 119388</strain>
    </source>
</reference>
<dbReference type="AlphaFoldDB" id="A0A5N7DED0"/>
<dbReference type="Pfam" id="PF12796">
    <property type="entry name" value="Ank_2"/>
    <property type="match status" value="1"/>
</dbReference>
<feature type="repeat" description="ANK" evidence="3">
    <location>
        <begin position="207"/>
        <end position="236"/>
    </location>
</feature>
<dbReference type="RefSeq" id="XP_031942129.1">
    <property type="nucleotide sequence ID" value="XM_032084659.1"/>
</dbReference>
<evidence type="ECO:0000256" key="1">
    <source>
        <dbReference type="ARBA" id="ARBA00022737"/>
    </source>
</evidence>
<dbReference type="PROSITE" id="PS50088">
    <property type="entry name" value="ANK_REPEAT"/>
    <property type="match status" value="1"/>
</dbReference>
<keyword evidence="2 3" id="KW-0040">ANK repeat</keyword>
<name>A0A5N7DED0_9EURO</name>
<dbReference type="Gene3D" id="1.25.40.20">
    <property type="entry name" value="Ankyrin repeat-containing domain"/>
    <property type="match status" value="2"/>
</dbReference>
<dbReference type="Proteomes" id="UP000325579">
    <property type="component" value="Unassembled WGS sequence"/>
</dbReference>
<dbReference type="InterPro" id="IPR002110">
    <property type="entry name" value="Ankyrin_rpt"/>
</dbReference>
<dbReference type="SUPFAM" id="SSF48403">
    <property type="entry name" value="Ankyrin repeat"/>
    <property type="match status" value="1"/>
</dbReference>
<dbReference type="SMART" id="SM00248">
    <property type="entry name" value="ANK"/>
    <property type="match status" value="3"/>
</dbReference>
<evidence type="ECO:0000313" key="4">
    <source>
        <dbReference type="EMBL" id="KAE8404810.1"/>
    </source>
</evidence>
<evidence type="ECO:0000256" key="3">
    <source>
        <dbReference type="PROSITE-ProRule" id="PRU00023"/>
    </source>
</evidence>
<gene>
    <name evidence="4" type="ORF">BDV37DRAFT_271055</name>
</gene>
<keyword evidence="1" id="KW-0677">Repeat</keyword>
<organism evidence="4 5">
    <name type="scientific">Aspergillus pseudonomiae</name>
    <dbReference type="NCBI Taxonomy" id="1506151"/>
    <lineage>
        <taxon>Eukaryota</taxon>
        <taxon>Fungi</taxon>
        <taxon>Dikarya</taxon>
        <taxon>Ascomycota</taxon>
        <taxon>Pezizomycotina</taxon>
        <taxon>Eurotiomycetes</taxon>
        <taxon>Eurotiomycetidae</taxon>
        <taxon>Eurotiales</taxon>
        <taxon>Aspergillaceae</taxon>
        <taxon>Aspergillus</taxon>
        <taxon>Aspergillus subgen. Circumdati</taxon>
    </lineage>
</organism>
<evidence type="ECO:0000313" key="5">
    <source>
        <dbReference type="Proteomes" id="UP000325579"/>
    </source>
</evidence>
<dbReference type="InterPro" id="IPR036770">
    <property type="entry name" value="Ankyrin_rpt-contain_sf"/>
</dbReference>
<evidence type="ECO:0000256" key="2">
    <source>
        <dbReference type="ARBA" id="ARBA00023043"/>
    </source>
</evidence>
<accession>A0A5N7DED0</accession>
<dbReference type="PROSITE" id="PS50297">
    <property type="entry name" value="ANK_REP_REGION"/>
    <property type="match status" value="1"/>
</dbReference>